<reference evidence="3" key="1">
    <citation type="submission" date="2017-05" db="EMBL/GenBank/DDBJ databases">
        <title>Complete and WGS of Bordetella genogroups.</title>
        <authorList>
            <person name="Spilker T."/>
            <person name="Lipuma J."/>
        </authorList>
    </citation>
    <scope>NUCLEOTIDE SEQUENCE [LARGE SCALE GENOMIC DNA]</scope>
    <source>
        <strain evidence="3">AU16122</strain>
    </source>
</reference>
<keyword evidence="3" id="KW-1185">Reference proteome</keyword>
<dbReference type="SUPFAM" id="SSF55298">
    <property type="entry name" value="YjgF-like"/>
    <property type="match status" value="1"/>
</dbReference>
<protein>
    <recommendedName>
        <fullName evidence="1">Endoribonuclease L-PSP/chorismate mutase-like domain-containing protein</fullName>
    </recommendedName>
</protein>
<feature type="domain" description="Endoribonuclease L-PSP/chorismate mutase-like" evidence="1">
    <location>
        <begin position="6"/>
        <end position="144"/>
    </location>
</feature>
<dbReference type="OrthoDB" id="8587942at2"/>
<dbReference type="CDD" id="cd02199">
    <property type="entry name" value="YjgF_YER057c_UK114_like_1"/>
    <property type="match status" value="1"/>
</dbReference>
<dbReference type="Proteomes" id="UP000216020">
    <property type="component" value="Unassembled WGS sequence"/>
</dbReference>
<proteinExistence type="predicted"/>
<evidence type="ECO:0000313" key="3">
    <source>
        <dbReference type="Proteomes" id="UP000216020"/>
    </source>
</evidence>
<evidence type="ECO:0000313" key="2">
    <source>
        <dbReference type="EMBL" id="OZI31154.1"/>
    </source>
</evidence>
<dbReference type="PANTHER" id="PTHR43760:SF1">
    <property type="entry name" value="ENDORIBONUCLEASE L-PSP_CHORISMATE MUTASE-LIKE DOMAIN-CONTAINING PROTEIN"/>
    <property type="match status" value="1"/>
</dbReference>
<gene>
    <name evidence="2" type="ORF">CAL29_24800</name>
</gene>
<dbReference type="Pfam" id="PF14588">
    <property type="entry name" value="YjgF_endoribonc"/>
    <property type="match status" value="1"/>
</dbReference>
<dbReference type="AlphaFoldDB" id="A0A261S1D7"/>
<name>A0A261S1D7_9BORD</name>
<sequence length="157" mass="16672">MIMNIEQRLIELGIELPNAPVPGGNFIPARIVGPFLYISGQVPAWNGQDHNSGKVGAEITVEQAQQAARICALNILAQARTALGGSLDRLRSCIRLGGFVNAAPDFDQHPKVINGASDLIGQVMGEAGRHVRVAIGSSSLPRNVAVEIEGLFEVDIK</sequence>
<organism evidence="2 3">
    <name type="scientific">Bordetella genomosp. 10</name>
    <dbReference type="NCBI Taxonomy" id="1416804"/>
    <lineage>
        <taxon>Bacteria</taxon>
        <taxon>Pseudomonadati</taxon>
        <taxon>Pseudomonadota</taxon>
        <taxon>Betaproteobacteria</taxon>
        <taxon>Burkholderiales</taxon>
        <taxon>Alcaligenaceae</taxon>
        <taxon>Bordetella</taxon>
    </lineage>
</organism>
<dbReference type="Gene3D" id="3.30.1330.40">
    <property type="entry name" value="RutC-like"/>
    <property type="match status" value="1"/>
</dbReference>
<dbReference type="EMBL" id="NEVM01000005">
    <property type="protein sequence ID" value="OZI31154.1"/>
    <property type="molecule type" value="Genomic_DNA"/>
</dbReference>
<dbReference type="InterPro" id="IPR035959">
    <property type="entry name" value="RutC-like_sf"/>
</dbReference>
<evidence type="ECO:0000259" key="1">
    <source>
        <dbReference type="Pfam" id="PF14588"/>
    </source>
</evidence>
<comment type="caution">
    <text evidence="2">The sequence shown here is derived from an EMBL/GenBank/DDBJ whole genome shotgun (WGS) entry which is preliminary data.</text>
</comment>
<dbReference type="PANTHER" id="PTHR43760">
    <property type="entry name" value="ENDORIBONUCLEASE-RELATED"/>
    <property type="match status" value="1"/>
</dbReference>
<dbReference type="InterPro" id="IPR013813">
    <property type="entry name" value="Endoribo_LPSP/chorism_mut-like"/>
</dbReference>
<accession>A0A261S1D7</accession>